<reference evidence="2 3" key="1">
    <citation type="submission" date="2019-03" db="EMBL/GenBank/DDBJ databases">
        <title>Single cell metagenomics reveals metabolic interactions within the superorganism composed of flagellate Streblomastix strix and complex community of Bacteroidetes bacteria on its surface.</title>
        <authorList>
            <person name="Treitli S.C."/>
            <person name="Kolisko M."/>
            <person name="Husnik F."/>
            <person name="Keeling P."/>
            <person name="Hampl V."/>
        </authorList>
    </citation>
    <scope>NUCLEOTIDE SEQUENCE [LARGE SCALE GENOMIC DNA]</scope>
    <source>
        <strain evidence="2">St1</strain>
    </source>
</reference>
<protein>
    <recommendedName>
        <fullName evidence="4">Beta-galactosidase</fullName>
    </recommendedName>
</protein>
<name>A0A5M8NS92_9BACT</name>
<organism evidence="2 3">
    <name type="scientific">Candidatus Ordinivivax streblomastigis</name>
    <dbReference type="NCBI Taxonomy" id="2540710"/>
    <lineage>
        <taxon>Bacteria</taxon>
        <taxon>Pseudomonadati</taxon>
        <taxon>Bacteroidota</taxon>
        <taxon>Bacteroidia</taxon>
        <taxon>Bacteroidales</taxon>
        <taxon>Candidatus Ordinivivax</taxon>
    </lineage>
</organism>
<evidence type="ECO:0000313" key="3">
    <source>
        <dbReference type="Proteomes" id="UP000324575"/>
    </source>
</evidence>
<comment type="caution">
    <text evidence="2">The sequence shown here is derived from an EMBL/GenBank/DDBJ whole genome shotgun (WGS) entry which is preliminary data.</text>
</comment>
<dbReference type="EMBL" id="SNRX01000172">
    <property type="protein sequence ID" value="KAA6299981.1"/>
    <property type="molecule type" value="Genomic_DNA"/>
</dbReference>
<keyword evidence="1" id="KW-0732">Signal</keyword>
<sequence>MKKIILVCILLTVFAKPAFSQLSFGQPEKINSGWQFSLNDKSSQTVDLPHDWSVREPLGPDLGKCHRLFAGRYRMVSQNACYSGRQTR</sequence>
<feature type="chain" id="PRO_5024415796" description="Beta-galactosidase" evidence="1">
    <location>
        <begin position="21"/>
        <end position="88"/>
    </location>
</feature>
<gene>
    <name evidence="2" type="ORF">EZS26_003877</name>
</gene>
<feature type="signal peptide" evidence="1">
    <location>
        <begin position="1"/>
        <end position="20"/>
    </location>
</feature>
<proteinExistence type="predicted"/>
<dbReference type="Proteomes" id="UP000324575">
    <property type="component" value="Unassembled WGS sequence"/>
</dbReference>
<evidence type="ECO:0000313" key="2">
    <source>
        <dbReference type="EMBL" id="KAA6299981.1"/>
    </source>
</evidence>
<dbReference type="AlphaFoldDB" id="A0A5M8NS92"/>
<evidence type="ECO:0000256" key="1">
    <source>
        <dbReference type="SAM" id="SignalP"/>
    </source>
</evidence>
<accession>A0A5M8NS92</accession>
<evidence type="ECO:0008006" key="4">
    <source>
        <dbReference type="Google" id="ProtNLM"/>
    </source>
</evidence>